<dbReference type="EMBL" id="LSBH01000005">
    <property type="protein sequence ID" value="OAQ78391.1"/>
    <property type="molecule type" value="Genomic_DNA"/>
</dbReference>
<dbReference type="EMBL" id="LSBI01000002">
    <property type="protein sequence ID" value="OAQ93875.1"/>
    <property type="molecule type" value="Genomic_DNA"/>
</dbReference>
<evidence type="ECO:0000313" key="1">
    <source>
        <dbReference type="EMBL" id="OAQ78391.1"/>
    </source>
</evidence>
<accession>A0A179HTR9</accession>
<gene>
    <name evidence="1" type="ORF">VFPBJ_06512</name>
    <name evidence="2" type="ORF">VFPFJ_03038</name>
</gene>
<protein>
    <submittedName>
        <fullName evidence="2">Uncharacterized protein</fullName>
    </submittedName>
</protein>
<reference evidence="2 3" key="1">
    <citation type="submission" date="2016-02" db="EMBL/GenBank/DDBJ databases">
        <title>Biosynthesis of antibiotic leucinostatins and their inhibition on Phytophthora in bio-control Purpureocillium lilacinum.</title>
        <authorList>
            <person name="Wang G."/>
            <person name="Liu Z."/>
            <person name="Lin R."/>
            <person name="Li E."/>
            <person name="Mao Z."/>
            <person name="Ling J."/>
            <person name="Yin W."/>
            <person name="Xie B."/>
        </authorList>
    </citation>
    <scope>NUCLEOTIDE SEQUENCE [LARGE SCALE GENOMIC DNA]</scope>
    <source>
        <strain evidence="1">PLBJ-1</strain>
        <strain evidence="2">PLFJ-1</strain>
    </source>
</reference>
<dbReference type="Proteomes" id="UP000078240">
    <property type="component" value="Unassembled WGS sequence"/>
</dbReference>
<evidence type="ECO:0000313" key="2">
    <source>
        <dbReference type="EMBL" id="OAQ93875.1"/>
    </source>
</evidence>
<sequence>MFVPIVSLFSKDQTYHEPVMLDIDDKISQLFVDPDTTACCCQISPAPPALTQSAMTTATEVTITTTVFITKNQLSLWGGIRRKGNWRLQNRT</sequence>
<name>A0A179HTR9_PURLI</name>
<evidence type="ECO:0000313" key="3">
    <source>
        <dbReference type="Proteomes" id="UP000078340"/>
    </source>
</evidence>
<proteinExistence type="predicted"/>
<organism evidence="2 3">
    <name type="scientific">Purpureocillium lilacinum</name>
    <name type="common">Paecilomyces lilacinus</name>
    <dbReference type="NCBI Taxonomy" id="33203"/>
    <lineage>
        <taxon>Eukaryota</taxon>
        <taxon>Fungi</taxon>
        <taxon>Dikarya</taxon>
        <taxon>Ascomycota</taxon>
        <taxon>Pezizomycotina</taxon>
        <taxon>Sordariomycetes</taxon>
        <taxon>Hypocreomycetidae</taxon>
        <taxon>Hypocreales</taxon>
        <taxon>Ophiocordycipitaceae</taxon>
        <taxon>Purpureocillium</taxon>
    </lineage>
</organism>
<dbReference type="Proteomes" id="UP000078340">
    <property type="component" value="Unassembled WGS sequence"/>
</dbReference>
<comment type="caution">
    <text evidence="2">The sequence shown here is derived from an EMBL/GenBank/DDBJ whole genome shotgun (WGS) entry which is preliminary data.</text>
</comment>
<dbReference type="AlphaFoldDB" id="A0A179HTR9"/>